<feature type="region of interest" description="Disordered" evidence="3">
    <location>
        <begin position="526"/>
        <end position="553"/>
    </location>
</feature>
<gene>
    <name evidence="7" type="ORF">FPE_LOCUS28328</name>
</gene>
<proteinExistence type="predicted"/>
<feature type="domain" description="NAB" evidence="4">
    <location>
        <begin position="11"/>
        <end position="84"/>
    </location>
</feature>
<dbReference type="PANTHER" id="PTHR31631:SF0">
    <property type="entry name" value="PROTEIN NETWORKED 2D"/>
    <property type="match status" value="1"/>
</dbReference>
<reference evidence="7" key="1">
    <citation type="submission" date="2023-05" db="EMBL/GenBank/DDBJ databases">
        <authorList>
            <person name="Huff M."/>
        </authorList>
    </citation>
    <scope>NUCLEOTIDE SEQUENCE</scope>
</reference>
<accession>A0AAD2E969</accession>
<feature type="coiled-coil region" evidence="2">
    <location>
        <begin position="367"/>
        <end position="425"/>
    </location>
</feature>
<dbReference type="InterPro" id="IPR011684">
    <property type="entry name" value="NAB"/>
</dbReference>
<evidence type="ECO:0000259" key="6">
    <source>
        <dbReference type="Pfam" id="PF25014"/>
    </source>
</evidence>
<keyword evidence="8" id="KW-1185">Reference proteome</keyword>
<dbReference type="Pfam" id="PF24918">
    <property type="entry name" value="NET2A_C"/>
    <property type="match status" value="1"/>
</dbReference>
<evidence type="ECO:0000256" key="1">
    <source>
        <dbReference type="ARBA" id="ARBA00023054"/>
    </source>
</evidence>
<evidence type="ECO:0000256" key="3">
    <source>
        <dbReference type="SAM" id="MobiDB-lite"/>
    </source>
</evidence>
<dbReference type="PANTHER" id="PTHR31631">
    <property type="entry name" value="PROTEIN NETWORKED 2D"/>
    <property type="match status" value="1"/>
</dbReference>
<feature type="region of interest" description="Disordered" evidence="3">
    <location>
        <begin position="475"/>
        <end position="514"/>
    </location>
</feature>
<dbReference type="InterPro" id="IPR056889">
    <property type="entry name" value="NET2A-D/KIP1-like_C"/>
</dbReference>
<dbReference type="GO" id="GO:0003779">
    <property type="term" value="F:actin binding"/>
    <property type="evidence" value="ECO:0007669"/>
    <property type="project" value="InterPro"/>
</dbReference>
<feature type="coiled-coil region" evidence="2">
    <location>
        <begin position="257"/>
        <end position="287"/>
    </location>
</feature>
<evidence type="ECO:0000313" key="7">
    <source>
        <dbReference type="EMBL" id="CAI9780898.1"/>
    </source>
</evidence>
<sequence>MLQRAANDACSWWWASHLRTKQSKWLEQSLQDMELKVQDALKLIDEDGDSFARRAEMYYKKRPELIQFVEESFRAFRALAERYDHLSKDLQNANHTIGTVCPEKLQFAMDEDDECGSPGFRRTSDVPKLDRTAIKYLKHLKTTSSEQLQADKYSKAVESDEIVEKSGLSKSEALEQMDKLQKEILVLHTVKEFAKTSYKSGIAKYWGIENQMMEMQQKLCKLQDEFNVETVVKDAEARTLMAETALKSCLETLVHLQEKQERYSQEAREEYKKIEDANGRLKSLRHEYLNDETDKKGPTESDITETVEQVLESSNKEVDDVIEEIRDKKEPGSSESLDVMELTEKIDELVNKVISIESGMSSRTVLINRLRTEADDLHAQIRDLENEKGTLINGTHDRSSRVKELEEKLHTLQELNKDVEYQNNNLHTNFVEPRSSLDHLSEKLTSVKPDEVREVTDSLQDNGGAVVEAEWQDVPSPGHAYKNLGASKTEDGEKVNDGDIMDQGQEASVDNRQTEGIKVTKKTVTFLDPKPKEKNSEDQRGNELLNNESLGDEEKKEELNWQLMLLNGLEDREKILLTEYTAILRNYKDVRRKLSDKEKKEKDAQFETTVQMRGMKSAIAKRDAEIRQLCQKLNRLQGKLCEHNDFELSDDANLPITNEEDKIKFVFIDKDPAISVFEEKLQRDIDAIRAENLDFWLRLSSAFQQIKKFKTEFQGLRDEAARLNEKKKQEGSIKPDLKPDCRLIYKHMREIQLVLTGWVEENVSVKTELNRRFESLCHVEEEIKKAFEGSEEDEIILRSYQAAKFQGQILNMKQEYKKIEKELQEGFDYVTALQGESETTLRKLNDEFCISGDQQQPRHSVNRPRVPLRVFMFGTKPKKYRHSIFSCIRPNRKFQALIGGISTKSY</sequence>
<dbReference type="InterPro" id="IPR056888">
    <property type="entry name" value="NET2A-D/KIP1-like_dom"/>
</dbReference>
<dbReference type="Pfam" id="PF07765">
    <property type="entry name" value="KIP1"/>
    <property type="match status" value="1"/>
</dbReference>
<keyword evidence="1 2" id="KW-0175">Coiled coil</keyword>
<dbReference type="Proteomes" id="UP000834106">
    <property type="component" value="Chromosome 17"/>
</dbReference>
<name>A0AAD2E969_9LAMI</name>
<dbReference type="EMBL" id="OU503052">
    <property type="protein sequence ID" value="CAI9780898.1"/>
    <property type="molecule type" value="Genomic_DNA"/>
</dbReference>
<protein>
    <recommendedName>
        <fullName evidence="9">NAB domain-containing protein</fullName>
    </recommendedName>
</protein>
<evidence type="ECO:0000259" key="4">
    <source>
        <dbReference type="Pfam" id="PF07765"/>
    </source>
</evidence>
<evidence type="ECO:0008006" key="9">
    <source>
        <dbReference type="Google" id="ProtNLM"/>
    </source>
</evidence>
<dbReference type="AlphaFoldDB" id="A0AAD2E969"/>
<feature type="compositionally biased region" description="Basic and acidic residues" evidence="3">
    <location>
        <begin position="529"/>
        <end position="541"/>
    </location>
</feature>
<feature type="compositionally biased region" description="Basic and acidic residues" evidence="3">
    <location>
        <begin position="488"/>
        <end position="497"/>
    </location>
</feature>
<evidence type="ECO:0000256" key="2">
    <source>
        <dbReference type="SAM" id="Coils"/>
    </source>
</evidence>
<evidence type="ECO:0000259" key="5">
    <source>
        <dbReference type="Pfam" id="PF24918"/>
    </source>
</evidence>
<dbReference type="Pfam" id="PF25014">
    <property type="entry name" value="NET2A"/>
    <property type="match status" value="1"/>
</dbReference>
<feature type="domain" description="NET2A-D/KIP1-like C-terminal" evidence="5">
    <location>
        <begin position="678"/>
        <end position="851"/>
    </location>
</feature>
<feature type="domain" description="NET2A-D/KIP1-like alpha-helical" evidence="6">
    <location>
        <begin position="222"/>
        <end position="447"/>
    </location>
</feature>
<organism evidence="7 8">
    <name type="scientific">Fraxinus pennsylvanica</name>
    <dbReference type="NCBI Taxonomy" id="56036"/>
    <lineage>
        <taxon>Eukaryota</taxon>
        <taxon>Viridiplantae</taxon>
        <taxon>Streptophyta</taxon>
        <taxon>Embryophyta</taxon>
        <taxon>Tracheophyta</taxon>
        <taxon>Spermatophyta</taxon>
        <taxon>Magnoliopsida</taxon>
        <taxon>eudicotyledons</taxon>
        <taxon>Gunneridae</taxon>
        <taxon>Pentapetalae</taxon>
        <taxon>asterids</taxon>
        <taxon>lamiids</taxon>
        <taxon>Lamiales</taxon>
        <taxon>Oleaceae</taxon>
        <taxon>Oleeae</taxon>
        <taxon>Fraxinus</taxon>
    </lineage>
</organism>
<evidence type="ECO:0000313" key="8">
    <source>
        <dbReference type="Proteomes" id="UP000834106"/>
    </source>
</evidence>